<evidence type="ECO:0000313" key="17">
    <source>
        <dbReference type="EMBL" id="KAF2286533.1"/>
    </source>
</evidence>
<dbReference type="GO" id="GO:0006270">
    <property type="term" value="P:DNA replication initiation"/>
    <property type="evidence" value="ECO:0007669"/>
    <property type="project" value="TreeGrafter"/>
</dbReference>
<dbReference type="Pfam" id="PF04042">
    <property type="entry name" value="DNA_pol_E_B"/>
    <property type="match status" value="1"/>
</dbReference>
<keyword evidence="5" id="KW-0813">Transport</keyword>
<keyword evidence="9 13" id="KW-1133">Transmembrane helix</keyword>
<feature type="domain" description="DNA polymerase alpha/delta/epsilon subunit B" evidence="15">
    <location>
        <begin position="687"/>
        <end position="855"/>
    </location>
</feature>
<feature type="transmembrane region" description="Helical" evidence="13">
    <location>
        <begin position="32"/>
        <end position="51"/>
    </location>
</feature>
<evidence type="ECO:0000313" key="18">
    <source>
        <dbReference type="Proteomes" id="UP000467840"/>
    </source>
</evidence>
<dbReference type="GO" id="GO:0006865">
    <property type="term" value="P:amino acid transport"/>
    <property type="evidence" value="ECO:0007669"/>
    <property type="project" value="UniProtKB-KW"/>
</dbReference>
<dbReference type="Pfam" id="PF22062">
    <property type="entry name" value="OB_DPOA2"/>
    <property type="match status" value="1"/>
</dbReference>
<gene>
    <name evidence="17" type="ORF">GH714_017548</name>
</gene>
<dbReference type="Gene3D" id="3.60.21.60">
    <property type="match status" value="1"/>
</dbReference>
<accession>A0A6A6KEP2</accession>
<dbReference type="InterPro" id="IPR054300">
    <property type="entry name" value="OB_DPOA2"/>
</dbReference>
<feature type="transmembrane region" description="Helical" evidence="13">
    <location>
        <begin position="175"/>
        <end position="196"/>
    </location>
</feature>
<dbReference type="InterPro" id="IPR016722">
    <property type="entry name" value="DNA_pol_alpha_bsu"/>
</dbReference>
<feature type="transmembrane region" description="Helical" evidence="13">
    <location>
        <begin position="301"/>
        <end position="326"/>
    </location>
</feature>
<evidence type="ECO:0000259" key="15">
    <source>
        <dbReference type="Pfam" id="PF04042"/>
    </source>
</evidence>
<keyword evidence="11" id="KW-0539">Nucleus</keyword>
<evidence type="ECO:0000256" key="6">
    <source>
        <dbReference type="ARBA" id="ARBA00022692"/>
    </source>
</evidence>
<keyword evidence="18" id="KW-1185">Reference proteome</keyword>
<keyword evidence="7" id="KW-0235">DNA replication</keyword>
<evidence type="ECO:0000256" key="3">
    <source>
        <dbReference type="ARBA" id="ARBA00007299"/>
    </source>
</evidence>
<feature type="domain" description="Amino acid transporter transmembrane" evidence="14">
    <location>
        <begin position="29"/>
        <end position="360"/>
    </location>
</feature>
<protein>
    <recommendedName>
        <fullName evidence="4">DNA polymerase alpha subunit B</fullName>
    </recommendedName>
</protein>
<name>A0A6A6KEP2_HEVBR</name>
<dbReference type="PANTHER" id="PTHR23061:SF12">
    <property type="entry name" value="DNA POLYMERASE ALPHA SUBUNIT B"/>
    <property type="match status" value="1"/>
</dbReference>
<dbReference type="InterPro" id="IPR013057">
    <property type="entry name" value="AA_transpt_TM"/>
</dbReference>
<comment type="subcellular location">
    <subcellularLocation>
        <location evidence="2">Membrane</location>
    </subcellularLocation>
    <subcellularLocation>
        <location evidence="1">Nucleus</location>
    </subcellularLocation>
</comment>
<dbReference type="GO" id="GO:0005658">
    <property type="term" value="C:alpha DNA polymerase:primase complex"/>
    <property type="evidence" value="ECO:0007669"/>
    <property type="project" value="TreeGrafter"/>
</dbReference>
<evidence type="ECO:0000256" key="2">
    <source>
        <dbReference type="ARBA" id="ARBA00004370"/>
    </source>
</evidence>
<evidence type="ECO:0000256" key="12">
    <source>
        <dbReference type="SAM" id="MobiDB-lite"/>
    </source>
</evidence>
<evidence type="ECO:0000259" key="14">
    <source>
        <dbReference type="Pfam" id="PF01490"/>
    </source>
</evidence>
<sequence length="865" mass="96944">MADDQPQDTSLAVRRKAIDDWLPVTSSRNAKWWYSAFHNVTAMVGAGVLSLPYAMAHLGWGPGVAILVLSWVITLYTLWQMVEMHEMVPGKRFDRYHELGQYAFGEKLGLWIVVPQQLVVEVGVNIVYMVTGGKSLKKFHDVICPDCKDIRTTYFIMIFASIHFVLSHLPNFNSITVVSLAAAVMSLSYSTISWVATIHKGVLSDVDYSYKASTRTGAVFGFLSALGDVAFAYAGHNVVLEIQATIPSTPEVPSKIPMWKGVIVAYLLVAFCYFPVAWIGYQYFGNSVDDNILITLEKPAWLIATANMFVVIHVIGSYQIYAMPVFDMIETVLVKHMNFAPRFRLRFIARTIYVGLTFCINYNLKPSDLVSSWEVYYLNRQLDESTVQNAEMDGFLLHLQTEQKEAVLKEEPNLYVYSSKDVDMILNDEEDLKEVIPGTPTDKTLRLDSESFDSTGKSNGNGYSSGKPSKLVTPFGRRTDKFVVKFNINNLPDTKNGDNKHAHENLEDDIIKRVHPRTKCSLVVHGSGPEPGCRFMYDRIEDRFNALENHVRRHAALLSSSGLYEEPMDPTIASQRNVFAVGMICCEGEGHLNDKSILLQSSVEHSGGQRVRLDLNKLSQFSIFPGQIVGVEGHNPSGHCLIASKVVDSVPSSASPDEDLHPAKKQALDQEIQSTDSTYTQKEISMLIASGPFTTTDNLLFEPLTELLAYASRKPPQLLILLGPFVDSEHPEIRKGTVDRSFDEIFHMEIIRRLQDYVEYMGSDAHVLILPSTRDANHDFVFPQPAFEIHPPNLKHQITSLTNPGIFAANQVRVGCCTVDILRQLSGEEMSRNLKDGTPSDRMSRLANHILSQRRHAIKAILFEI</sequence>
<keyword evidence="8" id="KW-0029">Amino-acid transport</keyword>
<dbReference type="InterPro" id="IPR007185">
    <property type="entry name" value="DNA_pol_a/d/e_bsu"/>
</dbReference>
<dbReference type="Pfam" id="PF01490">
    <property type="entry name" value="Aa_trans"/>
    <property type="match status" value="1"/>
</dbReference>
<dbReference type="EMBL" id="JAAGAX010000017">
    <property type="protein sequence ID" value="KAF2286533.1"/>
    <property type="molecule type" value="Genomic_DNA"/>
</dbReference>
<proteinExistence type="inferred from homology"/>
<evidence type="ECO:0000256" key="13">
    <source>
        <dbReference type="SAM" id="Phobius"/>
    </source>
</evidence>
<evidence type="ECO:0000256" key="9">
    <source>
        <dbReference type="ARBA" id="ARBA00022989"/>
    </source>
</evidence>
<evidence type="ECO:0000259" key="16">
    <source>
        <dbReference type="Pfam" id="PF22062"/>
    </source>
</evidence>
<dbReference type="AlphaFoldDB" id="A0A6A6KEP2"/>
<comment type="caution">
    <text evidence="17">The sequence shown here is derived from an EMBL/GenBank/DDBJ whole genome shotgun (WGS) entry which is preliminary data.</text>
</comment>
<feature type="region of interest" description="Disordered" evidence="12">
    <location>
        <begin position="436"/>
        <end position="470"/>
    </location>
</feature>
<dbReference type="GO" id="GO:0003677">
    <property type="term" value="F:DNA binding"/>
    <property type="evidence" value="ECO:0007669"/>
    <property type="project" value="InterPro"/>
</dbReference>
<reference evidence="17 18" key="1">
    <citation type="journal article" date="2020" name="Mol. Plant">
        <title>The Chromosome-Based Rubber Tree Genome Provides New Insights into Spurge Genome Evolution and Rubber Biosynthesis.</title>
        <authorList>
            <person name="Liu J."/>
            <person name="Shi C."/>
            <person name="Shi C.C."/>
            <person name="Li W."/>
            <person name="Zhang Q.J."/>
            <person name="Zhang Y."/>
            <person name="Li K."/>
            <person name="Lu H.F."/>
            <person name="Shi C."/>
            <person name="Zhu S.T."/>
            <person name="Xiao Z.Y."/>
            <person name="Nan H."/>
            <person name="Yue Y."/>
            <person name="Zhu X.G."/>
            <person name="Wu Y."/>
            <person name="Hong X.N."/>
            <person name="Fan G.Y."/>
            <person name="Tong Y."/>
            <person name="Zhang D."/>
            <person name="Mao C.L."/>
            <person name="Liu Y.L."/>
            <person name="Hao S.J."/>
            <person name="Liu W.Q."/>
            <person name="Lv M.Q."/>
            <person name="Zhang H.B."/>
            <person name="Liu Y."/>
            <person name="Hu-Tang G.R."/>
            <person name="Wang J.P."/>
            <person name="Wang J.H."/>
            <person name="Sun Y.H."/>
            <person name="Ni S.B."/>
            <person name="Chen W.B."/>
            <person name="Zhang X.C."/>
            <person name="Jiao Y.N."/>
            <person name="Eichler E.E."/>
            <person name="Li G.H."/>
            <person name="Liu X."/>
            <person name="Gao L.Z."/>
        </authorList>
    </citation>
    <scope>NUCLEOTIDE SEQUENCE [LARGE SCALE GENOMIC DNA]</scope>
    <source>
        <strain evidence="18">cv. GT1</strain>
        <tissue evidence="17">Leaf</tissue>
    </source>
</reference>
<dbReference type="GO" id="GO:0016020">
    <property type="term" value="C:membrane"/>
    <property type="evidence" value="ECO:0007669"/>
    <property type="project" value="UniProtKB-SubCell"/>
</dbReference>
<evidence type="ECO:0000256" key="10">
    <source>
        <dbReference type="ARBA" id="ARBA00023136"/>
    </source>
</evidence>
<evidence type="ECO:0000256" key="5">
    <source>
        <dbReference type="ARBA" id="ARBA00022448"/>
    </source>
</evidence>
<dbReference type="PANTHER" id="PTHR23061">
    <property type="entry name" value="DNA POLYMERASE 2 ALPHA 70 KDA SUBUNIT"/>
    <property type="match status" value="1"/>
</dbReference>
<keyword evidence="10 13" id="KW-0472">Membrane</keyword>
<evidence type="ECO:0000256" key="8">
    <source>
        <dbReference type="ARBA" id="ARBA00022970"/>
    </source>
</evidence>
<comment type="similarity">
    <text evidence="3">Belongs to the DNA polymerase alpha subunit B family.</text>
</comment>
<evidence type="ECO:0000256" key="1">
    <source>
        <dbReference type="ARBA" id="ARBA00004123"/>
    </source>
</evidence>
<feature type="transmembrane region" description="Helical" evidence="13">
    <location>
        <begin position="263"/>
        <end position="281"/>
    </location>
</feature>
<feature type="transmembrane region" description="Helical" evidence="13">
    <location>
        <begin position="347"/>
        <end position="364"/>
    </location>
</feature>
<feature type="transmembrane region" description="Helical" evidence="13">
    <location>
        <begin position="152"/>
        <end position="169"/>
    </location>
</feature>
<dbReference type="FunFam" id="3.60.21.60:FF:000004">
    <property type="entry name" value="DNA polymerase alpha subunit B"/>
    <property type="match status" value="1"/>
</dbReference>
<evidence type="ECO:0000256" key="4">
    <source>
        <dbReference type="ARBA" id="ARBA00018596"/>
    </source>
</evidence>
<feature type="transmembrane region" description="Helical" evidence="13">
    <location>
        <begin position="108"/>
        <end position="131"/>
    </location>
</feature>
<feature type="transmembrane region" description="Helical" evidence="13">
    <location>
        <begin position="58"/>
        <end position="79"/>
    </location>
</feature>
<feature type="compositionally biased region" description="Low complexity" evidence="12">
    <location>
        <begin position="456"/>
        <end position="470"/>
    </location>
</feature>
<evidence type="ECO:0000256" key="11">
    <source>
        <dbReference type="ARBA" id="ARBA00023242"/>
    </source>
</evidence>
<evidence type="ECO:0000256" key="7">
    <source>
        <dbReference type="ARBA" id="ARBA00022705"/>
    </source>
</evidence>
<feature type="domain" description="DNA polymerase alpha subunit B OB" evidence="16">
    <location>
        <begin position="565"/>
        <end position="647"/>
    </location>
</feature>
<dbReference type="Proteomes" id="UP000467840">
    <property type="component" value="Chromosome 3"/>
</dbReference>
<keyword evidence="6 13" id="KW-0812">Transmembrane</keyword>
<organism evidence="17 18">
    <name type="scientific">Hevea brasiliensis</name>
    <name type="common">Para rubber tree</name>
    <name type="synonym">Siphonia brasiliensis</name>
    <dbReference type="NCBI Taxonomy" id="3981"/>
    <lineage>
        <taxon>Eukaryota</taxon>
        <taxon>Viridiplantae</taxon>
        <taxon>Streptophyta</taxon>
        <taxon>Embryophyta</taxon>
        <taxon>Tracheophyta</taxon>
        <taxon>Spermatophyta</taxon>
        <taxon>Magnoliopsida</taxon>
        <taxon>eudicotyledons</taxon>
        <taxon>Gunneridae</taxon>
        <taxon>Pentapetalae</taxon>
        <taxon>rosids</taxon>
        <taxon>fabids</taxon>
        <taxon>Malpighiales</taxon>
        <taxon>Euphorbiaceae</taxon>
        <taxon>Crotonoideae</taxon>
        <taxon>Micrandreae</taxon>
        <taxon>Hevea</taxon>
    </lineage>
</organism>